<name>A0A939DKX9_9ALTE</name>
<dbReference type="Proteomes" id="UP000664654">
    <property type="component" value="Unassembled WGS sequence"/>
</dbReference>
<protein>
    <recommendedName>
        <fullName evidence="2">START domain-containing protein</fullName>
    </recommendedName>
</protein>
<keyword evidence="4" id="KW-1185">Reference proteome</keyword>
<dbReference type="PROSITE" id="PS50848">
    <property type="entry name" value="START"/>
    <property type="match status" value="1"/>
</dbReference>
<feature type="chain" id="PRO_5037692549" description="START domain-containing protein" evidence="1">
    <location>
        <begin position="19"/>
        <end position="218"/>
    </location>
</feature>
<dbReference type="InterPro" id="IPR023393">
    <property type="entry name" value="START-like_dom_sf"/>
</dbReference>
<dbReference type="RefSeq" id="WP_206572567.1">
    <property type="nucleotide sequence ID" value="NZ_JAFKCV010000002.1"/>
</dbReference>
<dbReference type="Gene3D" id="3.30.530.20">
    <property type="match status" value="1"/>
</dbReference>
<dbReference type="PANTHER" id="PTHR19308:SF14">
    <property type="entry name" value="START DOMAIN-CONTAINING PROTEIN"/>
    <property type="match status" value="1"/>
</dbReference>
<evidence type="ECO:0000313" key="3">
    <source>
        <dbReference type="EMBL" id="MBN7824454.1"/>
    </source>
</evidence>
<organism evidence="3 4">
    <name type="scientific">Bowmanella dokdonensis</name>
    <dbReference type="NCBI Taxonomy" id="751969"/>
    <lineage>
        <taxon>Bacteria</taxon>
        <taxon>Pseudomonadati</taxon>
        <taxon>Pseudomonadota</taxon>
        <taxon>Gammaproteobacteria</taxon>
        <taxon>Alteromonadales</taxon>
        <taxon>Alteromonadaceae</taxon>
        <taxon>Bowmanella</taxon>
    </lineage>
</organism>
<dbReference type="EMBL" id="JAFKCV010000002">
    <property type="protein sequence ID" value="MBN7824454.1"/>
    <property type="molecule type" value="Genomic_DNA"/>
</dbReference>
<reference evidence="3" key="1">
    <citation type="submission" date="2021-03" db="EMBL/GenBank/DDBJ databases">
        <title>novel species isolated from a fishpond in China.</title>
        <authorList>
            <person name="Lu H."/>
            <person name="Cai Z."/>
        </authorList>
    </citation>
    <scope>NUCLEOTIDE SEQUENCE</scope>
    <source>
        <strain evidence="3">JCM 30855</strain>
    </source>
</reference>
<gene>
    <name evidence="3" type="ORF">J0A66_04360</name>
</gene>
<evidence type="ECO:0000313" key="4">
    <source>
        <dbReference type="Proteomes" id="UP000664654"/>
    </source>
</evidence>
<comment type="caution">
    <text evidence="3">The sequence shown here is derived from an EMBL/GenBank/DDBJ whole genome shotgun (WGS) entry which is preliminary data.</text>
</comment>
<sequence length="218" mass="25073">MQFPILLVLLLCSFCSLAQCDRDAENWTLSRQGDQVDVYRRMHPERGLQVMAVTRLKTDLSAMILLLRDTVQGPKWIANAKNVTLLARPEPNKDLVRTLFNAPWPVSDRDMVTLSEYRQDQRSLILRIDVEDASDQHPLQPGVVRMEEVSGFWQLTPQSDQMVEICYQGSGRAGGKLPGWLSRDLLMDGIFETMQGLREQLPLHRYQNKPLRDIQEPE</sequence>
<dbReference type="GO" id="GO:0005737">
    <property type="term" value="C:cytoplasm"/>
    <property type="evidence" value="ECO:0007669"/>
    <property type="project" value="UniProtKB-ARBA"/>
</dbReference>
<dbReference type="PIRSF" id="PIRSF039033">
    <property type="entry name" value="START_dom"/>
    <property type="match status" value="1"/>
</dbReference>
<dbReference type="InterPro" id="IPR002913">
    <property type="entry name" value="START_lipid-bd_dom"/>
</dbReference>
<proteinExistence type="predicted"/>
<dbReference type="InterPro" id="IPR028347">
    <property type="entry name" value="START_dom_prot"/>
</dbReference>
<evidence type="ECO:0000259" key="2">
    <source>
        <dbReference type="PROSITE" id="PS50848"/>
    </source>
</evidence>
<evidence type="ECO:0000256" key="1">
    <source>
        <dbReference type="SAM" id="SignalP"/>
    </source>
</evidence>
<keyword evidence="1" id="KW-0732">Signal</keyword>
<dbReference type="PANTHER" id="PTHR19308">
    <property type="entry name" value="PHOSPHATIDYLCHOLINE TRANSFER PROTEIN"/>
    <property type="match status" value="1"/>
</dbReference>
<dbReference type="Pfam" id="PF01852">
    <property type="entry name" value="START"/>
    <property type="match status" value="1"/>
</dbReference>
<feature type="domain" description="START" evidence="2">
    <location>
        <begin position="23"/>
        <end position="206"/>
    </location>
</feature>
<feature type="signal peptide" evidence="1">
    <location>
        <begin position="1"/>
        <end position="18"/>
    </location>
</feature>
<dbReference type="SUPFAM" id="SSF55961">
    <property type="entry name" value="Bet v1-like"/>
    <property type="match status" value="1"/>
</dbReference>
<accession>A0A939DKX9</accession>
<dbReference type="AlphaFoldDB" id="A0A939DKX9"/>
<dbReference type="InterPro" id="IPR051213">
    <property type="entry name" value="START_lipid_transfer"/>
</dbReference>
<dbReference type="GO" id="GO:0008289">
    <property type="term" value="F:lipid binding"/>
    <property type="evidence" value="ECO:0007669"/>
    <property type="project" value="InterPro"/>
</dbReference>